<evidence type="ECO:0000313" key="2">
    <source>
        <dbReference type="EMBL" id="GER70807.1"/>
    </source>
</evidence>
<dbReference type="Pfam" id="PF14335">
    <property type="entry name" value="DUF4391"/>
    <property type="match status" value="1"/>
</dbReference>
<evidence type="ECO:0000313" key="3">
    <source>
        <dbReference type="Proteomes" id="UP000391919"/>
    </source>
</evidence>
<reference evidence="2 3" key="1">
    <citation type="submission" date="2019-09" db="EMBL/GenBank/DDBJ databases">
        <title>Draft genome sequence of Bacillus sp. JC-7.</title>
        <authorList>
            <person name="Tanaka N."/>
            <person name="Shiwa Y."/>
            <person name="Fujita N."/>
            <person name="Tanasupawat S."/>
        </authorList>
    </citation>
    <scope>NUCLEOTIDE SEQUENCE [LARGE SCALE GENOMIC DNA]</scope>
    <source>
        <strain evidence="2 3">JC-7</strain>
    </source>
</reference>
<accession>A0A5J4JKD3</accession>
<dbReference type="InterPro" id="IPR025503">
    <property type="entry name" value="DUF4391"/>
</dbReference>
<name>A0A5J4JKD3_9BACI</name>
<organism evidence="2 3">
    <name type="scientific">Weizmannia acidilactici</name>
    <dbReference type="NCBI Taxonomy" id="2607726"/>
    <lineage>
        <taxon>Bacteria</taxon>
        <taxon>Bacillati</taxon>
        <taxon>Bacillota</taxon>
        <taxon>Bacilli</taxon>
        <taxon>Bacillales</taxon>
        <taxon>Bacillaceae</taxon>
        <taxon>Heyndrickxia</taxon>
    </lineage>
</organism>
<protein>
    <submittedName>
        <fullName evidence="2">Uncharacterized protein</fullName>
    </submittedName>
</protein>
<comment type="caution">
    <text evidence="2">The sequence shown here is derived from an EMBL/GenBank/DDBJ whole genome shotgun (WGS) entry which is preliminary data.</text>
</comment>
<evidence type="ECO:0000256" key="1">
    <source>
        <dbReference type="SAM" id="Coils"/>
    </source>
</evidence>
<sequence length="137" mass="16413">MKRLNKTDKTKTVLLGIHKTPWFDPEAENDFESDFIQSIHLININFSNFYEAYKDLDRAVEAFQYANLIGRFQLIKNDEKQAKHKEKIQEIEKLDEKIHTLKSKIKKETQFNKKVELNIHIQKLKQQLTKLKRELTK</sequence>
<keyword evidence="1" id="KW-0175">Coiled coil</keyword>
<proteinExistence type="predicted"/>
<dbReference type="AlphaFoldDB" id="A0A5J4JKD3"/>
<dbReference type="EMBL" id="BKZQ01000027">
    <property type="protein sequence ID" value="GER70807.1"/>
    <property type="molecule type" value="Genomic_DNA"/>
</dbReference>
<feature type="coiled-coil region" evidence="1">
    <location>
        <begin position="77"/>
        <end position="134"/>
    </location>
</feature>
<dbReference type="Proteomes" id="UP000391919">
    <property type="component" value="Unassembled WGS sequence"/>
</dbReference>
<gene>
    <name evidence="2" type="ORF">BpJC7_21100</name>
</gene>
<keyword evidence="3" id="KW-1185">Reference proteome</keyword>